<comment type="catalytic activity">
    <reaction evidence="3">
        <text>2 GTP = 3',3'-c-di-GMP + 2 diphosphate</text>
        <dbReference type="Rhea" id="RHEA:24898"/>
        <dbReference type="ChEBI" id="CHEBI:33019"/>
        <dbReference type="ChEBI" id="CHEBI:37565"/>
        <dbReference type="ChEBI" id="CHEBI:58805"/>
        <dbReference type="EC" id="2.7.7.65"/>
    </reaction>
</comment>
<dbReference type="GO" id="GO:1902201">
    <property type="term" value="P:negative regulation of bacterial-type flagellum-dependent cell motility"/>
    <property type="evidence" value="ECO:0007669"/>
    <property type="project" value="TreeGrafter"/>
</dbReference>
<dbReference type="EC" id="2.7.7.65" evidence="2"/>
<sequence>MTSGSSPNIISTATISGGETTPSYAEGLTAILDNLDALVYVSTFDTYELLYMNAYGRNIWGAFDGKKCWRALQNGDGPCSFCTNHLLLNEKGEPNAPHVWEFQNTVDQRWYQCRDQAIRWTDGRLVRMEIATDITERKQMELALKAAQEKAEAAAMTDELTGLHNRRAFFQFGQQAMHQARRQGTSLSTIMFDLDHFKLINDGHGHEAGDAVLRRVGELLREKGRESDIAARIGGEEFAILLPDTGSTEATEMAQRLSLLFRKATIAYRENAIPFTASFGIATLNEQDARLESLLSRADEAMYQSKKQGRDLIHLHPATRV</sequence>
<dbReference type="RefSeq" id="WP_036133981.1">
    <property type="nucleotide sequence ID" value="NZ_ANIE01000009.1"/>
</dbReference>
<dbReference type="Pfam" id="PF00990">
    <property type="entry name" value="GGDEF"/>
    <property type="match status" value="1"/>
</dbReference>
<dbReference type="EMBL" id="ANIE01000009">
    <property type="protein sequence ID" value="KEF30096.1"/>
    <property type="molecule type" value="Genomic_DNA"/>
</dbReference>
<dbReference type="InterPro" id="IPR029787">
    <property type="entry name" value="Nucleotide_cyclase"/>
</dbReference>
<reference evidence="5 6" key="1">
    <citation type="submission" date="2012-12" db="EMBL/GenBank/DDBJ databases">
        <title>Genome assembly of Marinobacter sp. AK21.</title>
        <authorList>
            <person name="Khatri I."/>
            <person name="Kumar R."/>
            <person name="Vaidya B."/>
            <person name="Subramanian S."/>
            <person name="Pinnaka A."/>
        </authorList>
    </citation>
    <scope>NUCLEOTIDE SEQUENCE [LARGE SCALE GENOMIC DNA]</scope>
    <source>
        <strain evidence="5 6">AK21</strain>
    </source>
</reference>
<dbReference type="OrthoDB" id="5620448at2"/>
<dbReference type="PANTHER" id="PTHR45138:SF9">
    <property type="entry name" value="DIGUANYLATE CYCLASE DGCM-RELATED"/>
    <property type="match status" value="1"/>
</dbReference>
<dbReference type="Gene3D" id="3.30.70.270">
    <property type="match status" value="1"/>
</dbReference>
<accession>A0A072MXZ4</accession>
<dbReference type="InterPro" id="IPR035965">
    <property type="entry name" value="PAS-like_dom_sf"/>
</dbReference>
<feature type="domain" description="GGDEF" evidence="4">
    <location>
        <begin position="185"/>
        <end position="318"/>
    </location>
</feature>
<evidence type="ECO:0000313" key="5">
    <source>
        <dbReference type="EMBL" id="KEF30096.1"/>
    </source>
</evidence>
<dbReference type="AlphaFoldDB" id="A0A072MXZ4"/>
<dbReference type="InterPro" id="IPR043128">
    <property type="entry name" value="Rev_trsase/Diguanyl_cyclase"/>
</dbReference>
<dbReference type="NCBIfam" id="TIGR00254">
    <property type="entry name" value="GGDEF"/>
    <property type="match status" value="1"/>
</dbReference>
<evidence type="ECO:0000256" key="1">
    <source>
        <dbReference type="ARBA" id="ARBA00001946"/>
    </source>
</evidence>
<name>A0A072MXZ4_9GAMM</name>
<dbReference type="Proteomes" id="UP000035057">
    <property type="component" value="Unassembled WGS sequence"/>
</dbReference>
<evidence type="ECO:0000313" key="6">
    <source>
        <dbReference type="Proteomes" id="UP000035057"/>
    </source>
</evidence>
<dbReference type="InterPro" id="IPR000160">
    <property type="entry name" value="GGDEF_dom"/>
</dbReference>
<dbReference type="PROSITE" id="PS50887">
    <property type="entry name" value="GGDEF"/>
    <property type="match status" value="1"/>
</dbReference>
<dbReference type="InterPro" id="IPR050469">
    <property type="entry name" value="Diguanylate_Cyclase"/>
</dbReference>
<protein>
    <recommendedName>
        <fullName evidence="2">diguanylate cyclase</fullName>
        <ecNumber evidence="2">2.7.7.65</ecNumber>
    </recommendedName>
</protein>
<dbReference type="FunFam" id="3.30.70.270:FF:000001">
    <property type="entry name" value="Diguanylate cyclase domain protein"/>
    <property type="match status" value="1"/>
</dbReference>
<dbReference type="CDD" id="cd01949">
    <property type="entry name" value="GGDEF"/>
    <property type="match status" value="1"/>
</dbReference>
<dbReference type="SMART" id="SM00267">
    <property type="entry name" value="GGDEF"/>
    <property type="match status" value="1"/>
</dbReference>
<comment type="caution">
    <text evidence="5">The sequence shown here is derived from an EMBL/GenBank/DDBJ whole genome shotgun (WGS) entry which is preliminary data.</text>
</comment>
<dbReference type="Gene3D" id="3.30.450.20">
    <property type="entry name" value="PAS domain"/>
    <property type="match status" value="1"/>
</dbReference>
<evidence type="ECO:0000256" key="3">
    <source>
        <dbReference type="ARBA" id="ARBA00034247"/>
    </source>
</evidence>
<dbReference type="PATRIC" id="fig|1137280.3.peg.3088"/>
<dbReference type="GO" id="GO:0043709">
    <property type="term" value="P:cell adhesion involved in single-species biofilm formation"/>
    <property type="evidence" value="ECO:0007669"/>
    <property type="project" value="TreeGrafter"/>
</dbReference>
<dbReference type="SUPFAM" id="SSF55073">
    <property type="entry name" value="Nucleotide cyclase"/>
    <property type="match status" value="1"/>
</dbReference>
<proteinExistence type="predicted"/>
<dbReference type="GO" id="GO:0052621">
    <property type="term" value="F:diguanylate cyclase activity"/>
    <property type="evidence" value="ECO:0007669"/>
    <property type="project" value="UniProtKB-EC"/>
</dbReference>
<dbReference type="STRING" id="1137280.D777_03272"/>
<organism evidence="5 6">
    <name type="scientific">Marinobacter nitratireducens</name>
    <dbReference type="NCBI Taxonomy" id="1137280"/>
    <lineage>
        <taxon>Bacteria</taxon>
        <taxon>Pseudomonadati</taxon>
        <taxon>Pseudomonadota</taxon>
        <taxon>Gammaproteobacteria</taxon>
        <taxon>Pseudomonadales</taxon>
        <taxon>Marinobacteraceae</taxon>
        <taxon>Marinobacter</taxon>
    </lineage>
</organism>
<dbReference type="SUPFAM" id="SSF55785">
    <property type="entry name" value="PYP-like sensor domain (PAS domain)"/>
    <property type="match status" value="1"/>
</dbReference>
<keyword evidence="6" id="KW-1185">Reference proteome</keyword>
<evidence type="ECO:0000256" key="2">
    <source>
        <dbReference type="ARBA" id="ARBA00012528"/>
    </source>
</evidence>
<evidence type="ECO:0000259" key="4">
    <source>
        <dbReference type="PROSITE" id="PS50887"/>
    </source>
</evidence>
<dbReference type="PANTHER" id="PTHR45138">
    <property type="entry name" value="REGULATORY COMPONENTS OF SENSORY TRANSDUCTION SYSTEM"/>
    <property type="match status" value="1"/>
</dbReference>
<dbReference type="GO" id="GO:0005886">
    <property type="term" value="C:plasma membrane"/>
    <property type="evidence" value="ECO:0007669"/>
    <property type="project" value="TreeGrafter"/>
</dbReference>
<comment type="cofactor">
    <cofactor evidence="1">
        <name>Mg(2+)</name>
        <dbReference type="ChEBI" id="CHEBI:18420"/>
    </cofactor>
</comment>
<gene>
    <name evidence="5" type="ORF">D777_03272</name>
</gene>